<evidence type="ECO:0000256" key="1">
    <source>
        <dbReference type="SAM" id="MobiDB-lite"/>
    </source>
</evidence>
<proteinExistence type="predicted"/>
<sequence length="255" mass="28751">MPSPFPGMNPWLEQEDSWPDFHTKFLVALNEQLVPSLAGGYYVVLERYIYVHEPERKVQRSRASLVVAHPGEGSGGGREPGVGLLEAPSEIGHTLEETEEVPYLAIRRASVGELVTVLEMLSPSNKQGKDRRQYLDRRNQILASHTHLVEIDLLRGGEPMPDEDRPPCDYSVMVSRREHRPRAGFWPIGLRDRLPEIPIPLRSPDGDARVDLGAALHQVYDRSGYETFLYRGRPSPPLRPADEEWARGLVPPSRA</sequence>
<dbReference type="InterPro" id="IPR025132">
    <property type="entry name" value="DUF4058"/>
</dbReference>
<dbReference type="EMBL" id="CP042997">
    <property type="protein sequence ID" value="QEH33393.1"/>
    <property type="molecule type" value="Genomic_DNA"/>
</dbReference>
<evidence type="ECO:0008006" key="4">
    <source>
        <dbReference type="Google" id="ProtNLM"/>
    </source>
</evidence>
<feature type="region of interest" description="Disordered" evidence="1">
    <location>
        <begin position="232"/>
        <end position="255"/>
    </location>
</feature>
<dbReference type="KEGG" id="agv:OJF2_18940"/>
<keyword evidence="3" id="KW-1185">Reference proteome</keyword>
<evidence type="ECO:0000313" key="3">
    <source>
        <dbReference type="Proteomes" id="UP000324233"/>
    </source>
</evidence>
<dbReference type="Proteomes" id="UP000324233">
    <property type="component" value="Chromosome"/>
</dbReference>
<dbReference type="AlphaFoldDB" id="A0A5B9VYH1"/>
<evidence type="ECO:0000313" key="2">
    <source>
        <dbReference type="EMBL" id="QEH33393.1"/>
    </source>
</evidence>
<dbReference type="RefSeq" id="WP_168221690.1">
    <property type="nucleotide sequence ID" value="NZ_CP042997.1"/>
</dbReference>
<protein>
    <recommendedName>
        <fullName evidence="4">DUF4058 domain-containing protein</fullName>
    </recommendedName>
</protein>
<name>A0A5B9VYH1_9BACT</name>
<organism evidence="2 3">
    <name type="scientific">Aquisphaera giovannonii</name>
    <dbReference type="NCBI Taxonomy" id="406548"/>
    <lineage>
        <taxon>Bacteria</taxon>
        <taxon>Pseudomonadati</taxon>
        <taxon>Planctomycetota</taxon>
        <taxon>Planctomycetia</taxon>
        <taxon>Isosphaerales</taxon>
        <taxon>Isosphaeraceae</taxon>
        <taxon>Aquisphaera</taxon>
    </lineage>
</organism>
<gene>
    <name evidence="2" type="ORF">OJF2_18940</name>
</gene>
<dbReference type="Pfam" id="PF13267">
    <property type="entry name" value="DUF4058"/>
    <property type="match status" value="1"/>
</dbReference>
<accession>A0A5B9VYH1</accession>
<reference evidence="2 3" key="1">
    <citation type="submission" date="2019-08" db="EMBL/GenBank/DDBJ databases">
        <title>Deep-cultivation of Planctomycetes and their phenomic and genomic characterization uncovers novel biology.</title>
        <authorList>
            <person name="Wiegand S."/>
            <person name="Jogler M."/>
            <person name="Boedeker C."/>
            <person name="Pinto D."/>
            <person name="Vollmers J."/>
            <person name="Rivas-Marin E."/>
            <person name="Kohn T."/>
            <person name="Peeters S.H."/>
            <person name="Heuer A."/>
            <person name="Rast P."/>
            <person name="Oberbeckmann S."/>
            <person name="Bunk B."/>
            <person name="Jeske O."/>
            <person name="Meyerdierks A."/>
            <person name="Storesund J.E."/>
            <person name="Kallscheuer N."/>
            <person name="Luecker S."/>
            <person name="Lage O.M."/>
            <person name="Pohl T."/>
            <person name="Merkel B.J."/>
            <person name="Hornburger P."/>
            <person name="Mueller R.-W."/>
            <person name="Bruemmer F."/>
            <person name="Labrenz M."/>
            <person name="Spormann A.M."/>
            <person name="Op den Camp H."/>
            <person name="Overmann J."/>
            <person name="Amann R."/>
            <person name="Jetten M.S.M."/>
            <person name="Mascher T."/>
            <person name="Medema M.H."/>
            <person name="Devos D.P."/>
            <person name="Kaster A.-K."/>
            <person name="Ovreas L."/>
            <person name="Rohde M."/>
            <person name="Galperin M.Y."/>
            <person name="Jogler C."/>
        </authorList>
    </citation>
    <scope>NUCLEOTIDE SEQUENCE [LARGE SCALE GENOMIC DNA]</scope>
    <source>
        <strain evidence="2 3">OJF2</strain>
    </source>
</reference>